<evidence type="ECO:0000313" key="3">
    <source>
        <dbReference type="Proteomes" id="UP000308652"/>
    </source>
</evidence>
<feature type="transmembrane region" description="Helical" evidence="1">
    <location>
        <begin position="44"/>
        <end position="63"/>
    </location>
</feature>
<evidence type="ECO:0000313" key="2">
    <source>
        <dbReference type="EMBL" id="TFK33763.1"/>
    </source>
</evidence>
<feature type="transmembrane region" description="Helical" evidence="1">
    <location>
        <begin position="12"/>
        <end position="32"/>
    </location>
</feature>
<keyword evidence="1" id="KW-0472">Membrane</keyword>
<accession>A0A5C3LNB8</accession>
<keyword evidence="3" id="KW-1185">Reference proteome</keyword>
<name>A0A5C3LNB8_9AGAR</name>
<dbReference type="AlphaFoldDB" id="A0A5C3LNB8"/>
<evidence type="ECO:0000256" key="1">
    <source>
        <dbReference type="SAM" id="Phobius"/>
    </source>
</evidence>
<gene>
    <name evidence="2" type="ORF">BDQ12DRAFT_402902</name>
</gene>
<reference evidence="2 3" key="1">
    <citation type="journal article" date="2019" name="Nat. Ecol. Evol.">
        <title>Megaphylogeny resolves global patterns of mushroom evolution.</title>
        <authorList>
            <person name="Varga T."/>
            <person name="Krizsan K."/>
            <person name="Foldi C."/>
            <person name="Dima B."/>
            <person name="Sanchez-Garcia M."/>
            <person name="Sanchez-Ramirez S."/>
            <person name="Szollosi G.J."/>
            <person name="Szarkandi J.G."/>
            <person name="Papp V."/>
            <person name="Albert L."/>
            <person name="Andreopoulos W."/>
            <person name="Angelini C."/>
            <person name="Antonin V."/>
            <person name="Barry K.W."/>
            <person name="Bougher N.L."/>
            <person name="Buchanan P."/>
            <person name="Buyck B."/>
            <person name="Bense V."/>
            <person name="Catcheside P."/>
            <person name="Chovatia M."/>
            <person name="Cooper J."/>
            <person name="Damon W."/>
            <person name="Desjardin D."/>
            <person name="Finy P."/>
            <person name="Geml J."/>
            <person name="Haridas S."/>
            <person name="Hughes K."/>
            <person name="Justo A."/>
            <person name="Karasinski D."/>
            <person name="Kautmanova I."/>
            <person name="Kiss B."/>
            <person name="Kocsube S."/>
            <person name="Kotiranta H."/>
            <person name="LaButti K.M."/>
            <person name="Lechner B.E."/>
            <person name="Liimatainen K."/>
            <person name="Lipzen A."/>
            <person name="Lukacs Z."/>
            <person name="Mihaltcheva S."/>
            <person name="Morgado L.N."/>
            <person name="Niskanen T."/>
            <person name="Noordeloos M.E."/>
            <person name="Ohm R.A."/>
            <person name="Ortiz-Santana B."/>
            <person name="Ovrebo C."/>
            <person name="Racz N."/>
            <person name="Riley R."/>
            <person name="Savchenko A."/>
            <person name="Shiryaev A."/>
            <person name="Soop K."/>
            <person name="Spirin V."/>
            <person name="Szebenyi C."/>
            <person name="Tomsovsky M."/>
            <person name="Tulloss R.E."/>
            <person name="Uehling J."/>
            <person name="Grigoriev I.V."/>
            <person name="Vagvolgyi C."/>
            <person name="Papp T."/>
            <person name="Martin F.M."/>
            <person name="Miettinen O."/>
            <person name="Hibbett D.S."/>
            <person name="Nagy L.G."/>
        </authorList>
    </citation>
    <scope>NUCLEOTIDE SEQUENCE [LARGE SCALE GENOMIC DNA]</scope>
    <source>
        <strain evidence="2 3">CBS 166.37</strain>
    </source>
</reference>
<proteinExistence type="predicted"/>
<dbReference type="EMBL" id="ML213642">
    <property type="protein sequence ID" value="TFK33763.1"/>
    <property type="molecule type" value="Genomic_DNA"/>
</dbReference>
<dbReference type="Proteomes" id="UP000308652">
    <property type="component" value="Unassembled WGS sequence"/>
</dbReference>
<keyword evidence="1" id="KW-1133">Transmembrane helix</keyword>
<protein>
    <submittedName>
        <fullName evidence="2">Uncharacterized protein</fullName>
    </submittedName>
</protein>
<organism evidence="2 3">
    <name type="scientific">Crucibulum laeve</name>
    <dbReference type="NCBI Taxonomy" id="68775"/>
    <lineage>
        <taxon>Eukaryota</taxon>
        <taxon>Fungi</taxon>
        <taxon>Dikarya</taxon>
        <taxon>Basidiomycota</taxon>
        <taxon>Agaricomycotina</taxon>
        <taxon>Agaricomycetes</taxon>
        <taxon>Agaricomycetidae</taxon>
        <taxon>Agaricales</taxon>
        <taxon>Agaricineae</taxon>
        <taxon>Nidulariaceae</taxon>
        <taxon>Crucibulum</taxon>
    </lineage>
</organism>
<keyword evidence="1" id="KW-0812">Transmembrane</keyword>
<sequence>MFYRWLSNSFYHASKVFHVGMSIVLMLPVVGYGSKSLNYYSNRLHLLFFFCFTLQGPIILLTVSTCA</sequence>